<protein>
    <submittedName>
        <fullName evidence="2">Uncharacterized protein</fullName>
    </submittedName>
</protein>
<feature type="region of interest" description="Disordered" evidence="1">
    <location>
        <begin position="1"/>
        <end position="21"/>
    </location>
</feature>
<dbReference type="EMBL" id="GL883205">
    <property type="protein sequence ID" value="EGF97707.1"/>
    <property type="molecule type" value="Genomic_DNA"/>
</dbReference>
<keyword evidence="3" id="KW-1185">Reference proteome</keyword>
<name>F4SCC2_MELLP</name>
<dbReference type="Proteomes" id="UP000001072">
    <property type="component" value="Unassembled WGS sequence"/>
</dbReference>
<feature type="region of interest" description="Disordered" evidence="1">
    <location>
        <begin position="237"/>
        <end position="263"/>
    </location>
</feature>
<organism evidence="3">
    <name type="scientific">Melampsora larici-populina (strain 98AG31 / pathotype 3-4-7)</name>
    <name type="common">Poplar leaf rust fungus</name>
    <dbReference type="NCBI Taxonomy" id="747676"/>
    <lineage>
        <taxon>Eukaryota</taxon>
        <taxon>Fungi</taxon>
        <taxon>Dikarya</taxon>
        <taxon>Basidiomycota</taxon>
        <taxon>Pucciniomycotina</taxon>
        <taxon>Pucciniomycetes</taxon>
        <taxon>Pucciniales</taxon>
        <taxon>Melampsoraceae</taxon>
        <taxon>Melampsora</taxon>
    </lineage>
</organism>
<dbReference type="AlphaFoldDB" id="F4SCC2"/>
<dbReference type="InParanoid" id="F4SCC2"/>
<dbReference type="VEuPathDB" id="FungiDB:MELLADRAFT_84526"/>
<reference evidence="3" key="1">
    <citation type="journal article" date="2011" name="Proc. Natl. Acad. Sci. U.S.A.">
        <title>Obligate biotrophy features unraveled by the genomic analysis of rust fungi.</title>
        <authorList>
            <person name="Duplessis S."/>
            <person name="Cuomo C.A."/>
            <person name="Lin Y.-C."/>
            <person name="Aerts A."/>
            <person name="Tisserant E."/>
            <person name="Veneault-Fourrey C."/>
            <person name="Joly D.L."/>
            <person name="Hacquard S."/>
            <person name="Amselem J."/>
            <person name="Cantarel B.L."/>
            <person name="Chiu R."/>
            <person name="Coutinho P.M."/>
            <person name="Feau N."/>
            <person name="Field M."/>
            <person name="Frey P."/>
            <person name="Gelhaye E."/>
            <person name="Goldberg J."/>
            <person name="Grabherr M.G."/>
            <person name="Kodira C.D."/>
            <person name="Kohler A."/>
            <person name="Kuees U."/>
            <person name="Lindquist E.A."/>
            <person name="Lucas S.M."/>
            <person name="Mago R."/>
            <person name="Mauceli E."/>
            <person name="Morin E."/>
            <person name="Murat C."/>
            <person name="Pangilinan J.L."/>
            <person name="Park R."/>
            <person name="Pearson M."/>
            <person name="Quesneville H."/>
            <person name="Rouhier N."/>
            <person name="Sakthikumar S."/>
            <person name="Salamov A.A."/>
            <person name="Schmutz J."/>
            <person name="Selles B."/>
            <person name="Shapiro H."/>
            <person name="Tanguay P."/>
            <person name="Tuskan G.A."/>
            <person name="Henrissat B."/>
            <person name="Van de Peer Y."/>
            <person name="Rouze P."/>
            <person name="Ellis J.G."/>
            <person name="Dodds P.N."/>
            <person name="Schein J.E."/>
            <person name="Zhong S."/>
            <person name="Hamelin R.C."/>
            <person name="Grigoriev I.V."/>
            <person name="Szabo L.J."/>
            <person name="Martin F."/>
        </authorList>
    </citation>
    <scope>NUCLEOTIDE SEQUENCE [LARGE SCALE GENOMIC DNA]</scope>
    <source>
        <strain evidence="3">98AG31 / pathotype 3-4-7</strain>
    </source>
</reference>
<gene>
    <name evidence="2" type="ORF">MELLADRAFT_84526</name>
</gene>
<dbReference type="KEGG" id="mlr:MELLADRAFT_84526"/>
<evidence type="ECO:0000313" key="2">
    <source>
        <dbReference type="EMBL" id="EGF97707.1"/>
    </source>
</evidence>
<dbReference type="HOGENOM" id="CLU_767433_0_0_1"/>
<accession>F4SCC2</accession>
<feature type="compositionally biased region" description="Basic and acidic residues" evidence="1">
    <location>
        <begin position="239"/>
        <end position="250"/>
    </location>
</feature>
<evidence type="ECO:0000313" key="3">
    <source>
        <dbReference type="Proteomes" id="UP000001072"/>
    </source>
</evidence>
<dbReference type="GeneID" id="18933507"/>
<sequence>MGPGPEMVVEGPVSYSELPPPEVICPSRDTSGTKATVETDTPCSPKDDVLVNKVTLGVGLSLAPQGERLTDVTGGTQPQGSMRMVQTSQPLGHPNDEVICTSSQPTEQNVLPPSDNTNQTHTYLEKGKWKATTASTSTSTRPRYPRIVDESTTIFERRVPKPKEDTIIQNGRTYRRGPYNKDTKLTGKEMRARRLEMQTKKAISERKQRRIDTHYEHHIIKVGKKKRPYFRSDIGNIIRHSDEPPNDEGHATTTTDTPIVPPADANAHSTRTVASESLPGRPLRGVNAGMLTSAALFDKLKSNTTTSRDANQTVPLHHHLVNTPQLLLKVVLPMLGQTGHRLQREATMNPPTPWG</sequence>
<proteinExistence type="predicted"/>
<dbReference type="RefSeq" id="XP_007419030.1">
    <property type="nucleotide sequence ID" value="XM_007418968.1"/>
</dbReference>
<evidence type="ECO:0000256" key="1">
    <source>
        <dbReference type="SAM" id="MobiDB-lite"/>
    </source>
</evidence>